<evidence type="ECO:0000256" key="1">
    <source>
        <dbReference type="ARBA" id="ARBA00006249"/>
    </source>
</evidence>
<dbReference type="PANTHER" id="PTHR33938:SF15">
    <property type="entry name" value="FERULOYL ESTERASE B-RELATED"/>
    <property type="match status" value="1"/>
</dbReference>
<accession>A0ABZ0CXQ6</accession>
<protein>
    <submittedName>
        <fullName evidence="9">Tannase/feruloyl esterase family alpha/beta hydrolase</fullName>
    </submittedName>
</protein>
<comment type="similarity">
    <text evidence="1">Belongs to the tannase family.</text>
</comment>
<dbReference type="Pfam" id="PF07519">
    <property type="entry name" value="Tannase"/>
    <property type="match status" value="1"/>
</dbReference>
<evidence type="ECO:0000256" key="7">
    <source>
        <dbReference type="ARBA" id="ARBA00023157"/>
    </source>
</evidence>
<dbReference type="GO" id="GO:0016787">
    <property type="term" value="F:hydrolase activity"/>
    <property type="evidence" value="ECO:0007669"/>
    <property type="project" value="UniProtKB-KW"/>
</dbReference>
<evidence type="ECO:0000256" key="3">
    <source>
        <dbReference type="ARBA" id="ARBA00022723"/>
    </source>
</evidence>
<dbReference type="PANTHER" id="PTHR33938">
    <property type="entry name" value="FERULOYL ESTERASE B-RELATED"/>
    <property type="match status" value="1"/>
</dbReference>
<proteinExistence type="inferred from homology"/>
<keyword evidence="6" id="KW-0106">Calcium</keyword>
<dbReference type="RefSeq" id="WP_316702592.1">
    <property type="nucleotide sequence ID" value="NZ_CP136336.1"/>
</dbReference>
<keyword evidence="10" id="KW-1185">Reference proteome</keyword>
<evidence type="ECO:0000256" key="8">
    <source>
        <dbReference type="SAM" id="MobiDB-lite"/>
    </source>
</evidence>
<name>A0ABZ0CXQ6_9BURK</name>
<evidence type="ECO:0000256" key="6">
    <source>
        <dbReference type="ARBA" id="ARBA00022837"/>
    </source>
</evidence>
<dbReference type="SUPFAM" id="SSF53474">
    <property type="entry name" value="alpha/beta-Hydrolases"/>
    <property type="match status" value="1"/>
</dbReference>
<gene>
    <name evidence="9" type="ORF">RXV79_06360</name>
</gene>
<evidence type="ECO:0000256" key="5">
    <source>
        <dbReference type="ARBA" id="ARBA00022801"/>
    </source>
</evidence>
<evidence type="ECO:0000313" key="10">
    <source>
        <dbReference type="Proteomes" id="UP001303946"/>
    </source>
</evidence>
<keyword evidence="2" id="KW-0719">Serine esterase</keyword>
<dbReference type="InterPro" id="IPR011118">
    <property type="entry name" value="Tannase/feruloyl_esterase"/>
</dbReference>
<feature type="compositionally biased region" description="Gly residues" evidence="8">
    <location>
        <begin position="8"/>
        <end position="25"/>
    </location>
</feature>
<evidence type="ECO:0000313" key="9">
    <source>
        <dbReference type="EMBL" id="WOB09683.1"/>
    </source>
</evidence>
<dbReference type="EMBL" id="CP136336">
    <property type="protein sequence ID" value="WOB09683.1"/>
    <property type="molecule type" value="Genomic_DNA"/>
</dbReference>
<sequence>MLPIPPVAGGGNEGGNGEGGGGATGGNTPPPEPLACADLASRFESEQDAVVIVSATDVAQAQDLPAHCDVRGTIRGNIKFAVFMPKEWNGRFQMVGNGGKAGSISFSAMESALRQGYATSSTDTGHDASIRSQSGARFGYDAEFGRDMEIDFGYRAVHLTALVSKEIVNAHYPEKIQYSYWNGCSTGGRQGLMEAQRFPEDFDGYAVGAPVYNYTRQQMSAPALLQHLYKSGIAGGSVISPAKRDLIGNIVYNGNGGNYPGCDALDGVKDGQIRNPLRCNFDPLVHVPMCGPSGGADCLTAEEQAALVGVYKGRPDVSVLALPVGSENTQGGWPDWLITNGTRTPQLHTVMADAFQYLLFEPDRPDFDYLTQFDWSADPHRMETAKQTYNATNPDLRRFAEAGKKIIMYHGWTDPGVNPMGTLEYRANVESVFGSPAAVERFMKLYMVPGMGHCSGGPGHGSVDWVAPLKDWVEHGKEPQAIVGSKPGTQSTRPHCPYPQEAAYDGQGNVDDAQSYSCATPG</sequence>
<reference evidence="9 10" key="1">
    <citation type="submission" date="2023-10" db="EMBL/GenBank/DDBJ databases">
        <title>Bacteria for the degradation of biodegradable plastic PBAT(Polybutylene adipate terephthalate).</title>
        <authorList>
            <person name="Weon H.-Y."/>
            <person name="Yeon J."/>
        </authorList>
    </citation>
    <scope>NUCLEOTIDE SEQUENCE [LARGE SCALE GENOMIC DNA]</scope>
    <source>
        <strain evidence="9 10">SBD 7-3</strain>
    </source>
</reference>
<keyword evidence="5 9" id="KW-0378">Hydrolase</keyword>
<dbReference type="InterPro" id="IPR029058">
    <property type="entry name" value="AB_hydrolase_fold"/>
</dbReference>
<dbReference type="Proteomes" id="UP001303946">
    <property type="component" value="Chromosome"/>
</dbReference>
<evidence type="ECO:0000256" key="4">
    <source>
        <dbReference type="ARBA" id="ARBA00022729"/>
    </source>
</evidence>
<keyword evidence="7" id="KW-1015">Disulfide bond</keyword>
<organism evidence="9 10">
    <name type="scientific">Piscinibacter gummiphilus</name>
    <dbReference type="NCBI Taxonomy" id="946333"/>
    <lineage>
        <taxon>Bacteria</taxon>
        <taxon>Pseudomonadati</taxon>
        <taxon>Pseudomonadota</taxon>
        <taxon>Betaproteobacteria</taxon>
        <taxon>Burkholderiales</taxon>
        <taxon>Sphaerotilaceae</taxon>
        <taxon>Piscinibacter</taxon>
    </lineage>
</organism>
<feature type="region of interest" description="Disordered" evidence="8">
    <location>
        <begin position="1"/>
        <end position="33"/>
    </location>
</feature>
<keyword evidence="3" id="KW-0479">Metal-binding</keyword>
<keyword evidence="4" id="KW-0732">Signal</keyword>
<evidence type="ECO:0000256" key="2">
    <source>
        <dbReference type="ARBA" id="ARBA00022487"/>
    </source>
</evidence>